<protein>
    <recommendedName>
        <fullName evidence="1">DUF8040 domain-containing protein</fullName>
    </recommendedName>
</protein>
<evidence type="ECO:0000313" key="3">
    <source>
        <dbReference type="Proteomes" id="UP001280121"/>
    </source>
</evidence>
<organism evidence="2 3">
    <name type="scientific">Dipteronia dyeriana</name>
    <dbReference type="NCBI Taxonomy" id="168575"/>
    <lineage>
        <taxon>Eukaryota</taxon>
        <taxon>Viridiplantae</taxon>
        <taxon>Streptophyta</taxon>
        <taxon>Embryophyta</taxon>
        <taxon>Tracheophyta</taxon>
        <taxon>Spermatophyta</taxon>
        <taxon>Magnoliopsida</taxon>
        <taxon>eudicotyledons</taxon>
        <taxon>Gunneridae</taxon>
        <taxon>Pentapetalae</taxon>
        <taxon>rosids</taxon>
        <taxon>malvids</taxon>
        <taxon>Sapindales</taxon>
        <taxon>Sapindaceae</taxon>
        <taxon>Hippocastanoideae</taxon>
        <taxon>Acereae</taxon>
        <taxon>Dipteronia</taxon>
    </lineage>
</organism>
<dbReference type="InterPro" id="IPR058353">
    <property type="entry name" value="DUF8040"/>
</dbReference>
<gene>
    <name evidence="2" type="ORF">Ddye_008305</name>
</gene>
<comment type="caution">
    <text evidence="2">The sequence shown here is derived from an EMBL/GenBank/DDBJ whole genome shotgun (WGS) entry which is preliminary data.</text>
</comment>
<keyword evidence="3" id="KW-1185">Reference proteome</keyword>
<dbReference type="AlphaFoldDB" id="A0AAD9XA35"/>
<dbReference type="Proteomes" id="UP001280121">
    <property type="component" value="Unassembled WGS sequence"/>
</dbReference>
<proteinExistence type="predicted"/>
<evidence type="ECO:0000313" key="2">
    <source>
        <dbReference type="EMBL" id="KAK2655253.1"/>
    </source>
</evidence>
<dbReference type="EMBL" id="JANJYI010000003">
    <property type="protein sequence ID" value="KAK2655253.1"/>
    <property type="molecule type" value="Genomic_DNA"/>
</dbReference>
<feature type="non-terminal residue" evidence="2">
    <location>
        <position position="1"/>
    </location>
</feature>
<name>A0AAD9XA35_9ROSI</name>
<sequence>NNWLANSKHVNVEEKIVMFLITVSHNLRNRLIKNIFQNSGQTVHKFFHEVLVAILKFSKEMITPPSFNDNSNGITNHRLRQVFTRNIVIACITLHNFLQKLSTDDELFLQYDDEDIQLDNDDANKNQIPSKNNEFRRVDQVFMQQLRDQIANQFLNQTKKMKGERWKAEGGRAGSKMHVHVRRMVVRGLRTTVRQRT</sequence>
<accession>A0AAD9XA35</accession>
<dbReference type="Pfam" id="PF26138">
    <property type="entry name" value="DUF8040"/>
    <property type="match status" value="1"/>
</dbReference>
<feature type="domain" description="DUF8040" evidence="1">
    <location>
        <begin position="2"/>
        <end position="55"/>
    </location>
</feature>
<evidence type="ECO:0000259" key="1">
    <source>
        <dbReference type="Pfam" id="PF26138"/>
    </source>
</evidence>
<reference evidence="2" key="1">
    <citation type="journal article" date="2023" name="Plant J.">
        <title>Genome sequences and population genomics provide insights into the demographic history, inbreeding, and mutation load of two 'living fossil' tree species of Dipteronia.</title>
        <authorList>
            <person name="Feng Y."/>
            <person name="Comes H.P."/>
            <person name="Chen J."/>
            <person name="Zhu S."/>
            <person name="Lu R."/>
            <person name="Zhang X."/>
            <person name="Li P."/>
            <person name="Qiu J."/>
            <person name="Olsen K.M."/>
            <person name="Qiu Y."/>
        </authorList>
    </citation>
    <scope>NUCLEOTIDE SEQUENCE</scope>
    <source>
        <strain evidence="2">KIB01</strain>
    </source>
</reference>